<dbReference type="Gene3D" id="3.40.50.300">
    <property type="entry name" value="P-loop containing nucleotide triphosphate hydrolases"/>
    <property type="match status" value="1"/>
</dbReference>
<dbReference type="Gene3D" id="1.20.120.1080">
    <property type="match status" value="1"/>
</dbReference>
<dbReference type="SUPFAM" id="SSF52540">
    <property type="entry name" value="P-loop containing nucleoside triphosphate hydrolases"/>
    <property type="match status" value="1"/>
</dbReference>
<dbReference type="GO" id="GO:0003723">
    <property type="term" value="F:RNA binding"/>
    <property type="evidence" value="ECO:0007669"/>
    <property type="project" value="TreeGrafter"/>
</dbReference>
<evidence type="ECO:0000256" key="2">
    <source>
        <dbReference type="ARBA" id="ARBA00022801"/>
    </source>
</evidence>
<proteinExistence type="predicted"/>
<dbReference type="GO" id="GO:0005524">
    <property type="term" value="F:ATP binding"/>
    <property type="evidence" value="ECO:0007669"/>
    <property type="project" value="UniProtKB-KW"/>
</dbReference>
<evidence type="ECO:0000313" key="7">
    <source>
        <dbReference type="WBParaSite" id="SPAL_0001340900.1"/>
    </source>
</evidence>
<dbReference type="Proteomes" id="UP000046392">
    <property type="component" value="Unplaced"/>
</dbReference>
<keyword evidence="3" id="KW-0347">Helicase</keyword>
<protein>
    <submittedName>
        <fullName evidence="7">HA2 domain-containing protein</fullName>
    </submittedName>
</protein>
<dbReference type="PANTHER" id="PTHR18934:SF99">
    <property type="entry name" value="ATP-DEPENDENT RNA HELICASE DHX37-RELATED"/>
    <property type="match status" value="1"/>
</dbReference>
<keyword evidence="4" id="KW-0067">ATP-binding</keyword>
<name>A0A0N5C634_STREA</name>
<keyword evidence="6" id="KW-1185">Reference proteome</keyword>
<keyword evidence="1" id="KW-0547">Nucleotide-binding</keyword>
<dbReference type="PANTHER" id="PTHR18934">
    <property type="entry name" value="ATP-DEPENDENT RNA HELICASE"/>
    <property type="match status" value="1"/>
</dbReference>
<dbReference type="InterPro" id="IPR007502">
    <property type="entry name" value="Helicase-assoc_dom"/>
</dbReference>
<dbReference type="WBParaSite" id="SPAL_0001340900.1">
    <property type="protein sequence ID" value="SPAL_0001340900.1"/>
    <property type="gene ID" value="SPAL_0001340900"/>
</dbReference>
<evidence type="ECO:0000256" key="1">
    <source>
        <dbReference type="ARBA" id="ARBA00022741"/>
    </source>
</evidence>
<accession>A0A0N5C634</accession>
<sequence>MDRRKGRAGRTQDGHCVRLLTKKFMNSLAQHPEPEITFSPLDSSILTIKALGLGDSKTFLQDAMEKIDEININEAENNLQEIDALDGNKNLTHTGRILEILPCAPNTGKCILTGLLFNVLDSLSIICTYCDSNASLFNDPFKQVETSKATMELCDDFKSDFILPLMIVQMNTGCFKKFVKDLSLSKMLSKESKDRLLKARKQTGNILHRMFQHNDFRDTGLPSNKESSVEMYTISSLLVKAVFQNIAVRNNKYKFIDNEGTIVLPVKNSALTIFRNLYDPESMFILHWQKII</sequence>
<evidence type="ECO:0000256" key="3">
    <source>
        <dbReference type="ARBA" id="ARBA00022806"/>
    </source>
</evidence>
<evidence type="ECO:0000259" key="5">
    <source>
        <dbReference type="SMART" id="SM00847"/>
    </source>
</evidence>
<dbReference type="GO" id="GO:0004386">
    <property type="term" value="F:helicase activity"/>
    <property type="evidence" value="ECO:0007669"/>
    <property type="project" value="UniProtKB-KW"/>
</dbReference>
<dbReference type="STRING" id="174720.A0A0N5C634"/>
<evidence type="ECO:0000313" key="6">
    <source>
        <dbReference type="Proteomes" id="UP000046392"/>
    </source>
</evidence>
<organism evidence="6 7">
    <name type="scientific">Strongyloides papillosus</name>
    <name type="common">Intestinal threadworm</name>
    <dbReference type="NCBI Taxonomy" id="174720"/>
    <lineage>
        <taxon>Eukaryota</taxon>
        <taxon>Metazoa</taxon>
        <taxon>Ecdysozoa</taxon>
        <taxon>Nematoda</taxon>
        <taxon>Chromadorea</taxon>
        <taxon>Rhabditida</taxon>
        <taxon>Tylenchina</taxon>
        <taxon>Panagrolaimomorpha</taxon>
        <taxon>Strongyloidoidea</taxon>
        <taxon>Strongyloididae</taxon>
        <taxon>Strongyloides</taxon>
    </lineage>
</organism>
<dbReference type="GO" id="GO:0016787">
    <property type="term" value="F:hydrolase activity"/>
    <property type="evidence" value="ECO:0007669"/>
    <property type="project" value="UniProtKB-KW"/>
</dbReference>
<dbReference type="SMART" id="SM00847">
    <property type="entry name" value="HA2"/>
    <property type="match status" value="1"/>
</dbReference>
<dbReference type="InterPro" id="IPR027417">
    <property type="entry name" value="P-loop_NTPase"/>
</dbReference>
<feature type="domain" description="Helicase-associated" evidence="5">
    <location>
        <begin position="74"/>
        <end position="165"/>
    </location>
</feature>
<evidence type="ECO:0000256" key="4">
    <source>
        <dbReference type="ARBA" id="ARBA00022840"/>
    </source>
</evidence>
<keyword evidence="2" id="KW-0378">Hydrolase</keyword>
<reference evidence="7" key="1">
    <citation type="submission" date="2017-02" db="UniProtKB">
        <authorList>
            <consortium name="WormBaseParasite"/>
        </authorList>
    </citation>
    <scope>IDENTIFICATION</scope>
</reference>
<dbReference type="AlphaFoldDB" id="A0A0N5C634"/>